<dbReference type="GO" id="GO:0008168">
    <property type="term" value="F:methyltransferase activity"/>
    <property type="evidence" value="ECO:0007669"/>
    <property type="project" value="UniProtKB-KW"/>
</dbReference>
<dbReference type="GO" id="GO:0032259">
    <property type="term" value="P:methylation"/>
    <property type="evidence" value="ECO:0007669"/>
    <property type="project" value="UniProtKB-KW"/>
</dbReference>
<comment type="caution">
    <text evidence="1">The sequence shown here is derived from an EMBL/GenBank/DDBJ whole genome shotgun (WGS) entry which is preliminary data.</text>
</comment>
<name>A0A934MQ33_9BACL</name>
<dbReference type="SUPFAM" id="SSF53335">
    <property type="entry name" value="S-adenosyl-L-methionine-dependent methyltransferases"/>
    <property type="match status" value="1"/>
</dbReference>
<dbReference type="AlphaFoldDB" id="A0A934MQ33"/>
<organism evidence="1 2">
    <name type="scientific">Paenibacillus roseus</name>
    <dbReference type="NCBI Taxonomy" id="2798579"/>
    <lineage>
        <taxon>Bacteria</taxon>
        <taxon>Bacillati</taxon>
        <taxon>Bacillota</taxon>
        <taxon>Bacilli</taxon>
        <taxon>Bacillales</taxon>
        <taxon>Paenibacillaceae</taxon>
        <taxon>Paenibacillus</taxon>
    </lineage>
</organism>
<dbReference type="EMBL" id="JAELUP010000089">
    <property type="protein sequence ID" value="MBJ6362726.1"/>
    <property type="molecule type" value="Genomic_DNA"/>
</dbReference>
<dbReference type="InterPro" id="IPR029063">
    <property type="entry name" value="SAM-dependent_MTases_sf"/>
</dbReference>
<accession>A0A934MQ33</accession>
<dbReference type="Pfam" id="PF13578">
    <property type="entry name" value="Methyltransf_24"/>
    <property type="match status" value="1"/>
</dbReference>
<evidence type="ECO:0000313" key="1">
    <source>
        <dbReference type="EMBL" id="MBJ6362726.1"/>
    </source>
</evidence>
<evidence type="ECO:0000313" key="2">
    <source>
        <dbReference type="Proteomes" id="UP000640274"/>
    </source>
</evidence>
<dbReference type="Proteomes" id="UP000640274">
    <property type="component" value="Unassembled WGS sequence"/>
</dbReference>
<proteinExistence type="predicted"/>
<gene>
    <name evidence="1" type="ORF">JFN88_16020</name>
</gene>
<reference evidence="1" key="1">
    <citation type="submission" date="2020-12" db="EMBL/GenBank/DDBJ databases">
        <authorList>
            <person name="Huq M.A."/>
        </authorList>
    </citation>
    <scope>NUCLEOTIDE SEQUENCE</scope>
    <source>
        <strain evidence="1">MAHUQ-46</strain>
    </source>
</reference>
<dbReference type="Gene3D" id="3.40.50.150">
    <property type="entry name" value="Vaccinia Virus protein VP39"/>
    <property type="match status" value="1"/>
</dbReference>
<dbReference type="RefSeq" id="WP_199020265.1">
    <property type="nucleotide sequence ID" value="NZ_JAELUP010000089.1"/>
</dbReference>
<keyword evidence="1" id="KW-0489">Methyltransferase</keyword>
<protein>
    <submittedName>
        <fullName evidence="1">Class I SAM-dependent methyltransferase</fullName>
    </submittedName>
</protein>
<keyword evidence="2" id="KW-1185">Reference proteome</keyword>
<keyword evidence="1" id="KW-0808">Transferase</keyword>
<sequence length="270" mass="30832">MSPDVNFEYPLQPASRFGWSKPVHPRLYEIINEGRDRYAELLRHLLVYTDQLTAIDLYASDPPWRPVWLNSWFPGLDAVALYGIIGRYRPKRYIEIGSGNSTKFAKQAIADQQLDTQITSIDPAPRAEIDELCDVLIRSGAESVDLSLFETLEAGDILFVDSSHRSFMNSDVTVIMLEVLPYLKPGVLVQFHDIYLPHDYPEAWTKRYYNEQYLLASFLLGGQGGFEIVFPSAFVEHDADLSAILNPLWTAERSMKVVPRNGASFWLRKQ</sequence>